<keyword evidence="3" id="KW-1185">Reference proteome</keyword>
<organism evidence="2 3">
    <name type="scientific">Marinoscillum luteum</name>
    <dbReference type="NCBI Taxonomy" id="861051"/>
    <lineage>
        <taxon>Bacteria</taxon>
        <taxon>Pseudomonadati</taxon>
        <taxon>Bacteroidota</taxon>
        <taxon>Cytophagia</taxon>
        <taxon>Cytophagales</taxon>
        <taxon>Reichenbachiellaceae</taxon>
        <taxon>Marinoscillum</taxon>
    </lineage>
</organism>
<name>A0ABW7N556_9BACT</name>
<sequence length="269" mass="31883">MMKFRLCLIFIGLFFSLSSMAQRFGQSQDVIEVGESMEEYIKENHVDDIEDIVHKFTESRVFLKYLLEQGHHINSDSVKLRRKDISIGHDIDVFVKHFSDHQNFTMLMVPVDIYPLMIYDTLLFSVLEVSDTWLKEKYYYHDISDDSVKASLLATENHDLLTRHMYEQVMAERKQSSAEVEVKLHESYISTNSILLNTHELDKEEREKIMKSWGLFKRLLTHNLELSVEMNIYIFGHDDMSIIHYTDRGSTEYRITPSNVFTRHHFEEE</sequence>
<dbReference type="EMBL" id="JBIPKE010000012">
    <property type="protein sequence ID" value="MFH6982691.1"/>
    <property type="molecule type" value="Genomic_DNA"/>
</dbReference>
<evidence type="ECO:0000313" key="3">
    <source>
        <dbReference type="Proteomes" id="UP001610063"/>
    </source>
</evidence>
<keyword evidence="1" id="KW-0732">Signal</keyword>
<comment type="caution">
    <text evidence="2">The sequence shown here is derived from an EMBL/GenBank/DDBJ whole genome shotgun (WGS) entry which is preliminary data.</text>
</comment>
<accession>A0ABW7N556</accession>
<evidence type="ECO:0000313" key="2">
    <source>
        <dbReference type="EMBL" id="MFH6982691.1"/>
    </source>
</evidence>
<reference evidence="2 3" key="1">
    <citation type="journal article" date="2013" name="Int. J. Syst. Evol. Microbiol.">
        <title>Marinoscillum luteum sp. nov., isolated from marine sediment.</title>
        <authorList>
            <person name="Cha I.T."/>
            <person name="Park S.J."/>
            <person name="Kim S.J."/>
            <person name="Kim J.G."/>
            <person name="Jung M.Y."/>
            <person name="Shin K.S."/>
            <person name="Kwon K.K."/>
            <person name="Yang S.H."/>
            <person name="Seo Y.S."/>
            <person name="Rhee S.K."/>
        </authorList>
    </citation>
    <scope>NUCLEOTIDE SEQUENCE [LARGE SCALE GENOMIC DNA]</scope>
    <source>
        <strain evidence="2 3">KCTC 23939</strain>
    </source>
</reference>
<dbReference type="RefSeq" id="WP_395416361.1">
    <property type="nucleotide sequence ID" value="NZ_JBIPKE010000012.1"/>
</dbReference>
<gene>
    <name evidence="2" type="ORF">ACHKAR_04530</name>
</gene>
<evidence type="ECO:0000256" key="1">
    <source>
        <dbReference type="SAM" id="SignalP"/>
    </source>
</evidence>
<feature type="chain" id="PRO_5047424374" evidence="1">
    <location>
        <begin position="22"/>
        <end position="269"/>
    </location>
</feature>
<protein>
    <submittedName>
        <fullName evidence="2">Uncharacterized protein</fullName>
    </submittedName>
</protein>
<feature type="signal peptide" evidence="1">
    <location>
        <begin position="1"/>
        <end position="21"/>
    </location>
</feature>
<proteinExistence type="predicted"/>
<dbReference type="Proteomes" id="UP001610063">
    <property type="component" value="Unassembled WGS sequence"/>
</dbReference>